<protein>
    <recommendedName>
        <fullName evidence="7">Zn(2)-C6 fungal-type domain-containing protein</fullName>
    </recommendedName>
</protein>
<dbReference type="PANTHER" id="PTHR47540">
    <property type="entry name" value="THIAMINE REPRESSIBLE GENES REGULATORY PROTEIN THI5"/>
    <property type="match status" value="1"/>
</dbReference>
<dbReference type="GO" id="GO:0000981">
    <property type="term" value="F:DNA-binding transcription factor activity, RNA polymerase II-specific"/>
    <property type="evidence" value="ECO:0007669"/>
    <property type="project" value="InterPro"/>
</dbReference>
<evidence type="ECO:0000256" key="1">
    <source>
        <dbReference type="ARBA" id="ARBA00004123"/>
    </source>
</evidence>
<dbReference type="GO" id="GO:0045944">
    <property type="term" value="P:positive regulation of transcription by RNA polymerase II"/>
    <property type="evidence" value="ECO:0007669"/>
    <property type="project" value="TreeGrafter"/>
</dbReference>
<dbReference type="Gene3D" id="4.10.240.10">
    <property type="entry name" value="Zn(2)-C6 fungal-type DNA-binding domain"/>
    <property type="match status" value="1"/>
</dbReference>
<dbReference type="PRINTS" id="PR00755">
    <property type="entry name" value="AFLATOXINBRP"/>
</dbReference>
<evidence type="ECO:0000256" key="4">
    <source>
        <dbReference type="ARBA" id="ARBA00023163"/>
    </source>
</evidence>
<evidence type="ECO:0000259" key="7">
    <source>
        <dbReference type="PROSITE" id="PS50048"/>
    </source>
</evidence>
<evidence type="ECO:0000313" key="9">
    <source>
        <dbReference type="Proteomes" id="UP000800041"/>
    </source>
</evidence>
<evidence type="ECO:0000256" key="3">
    <source>
        <dbReference type="ARBA" id="ARBA00023125"/>
    </source>
</evidence>
<dbReference type="Pfam" id="PF00172">
    <property type="entry name" value="Zn_clus"/>
    <property type="match status" value="1"/>
</dbReference>
<proteinExistence type="predicted"/>
<feature type="domain" description="Zn(2)-C6 fungal-type" evidence="7">
    <location>
        <begin position="11"/>
        <end position="41"/>
    </location>
</feature>
<dbReference type="SMART" id="SM00066">
    <property type="entry name" value="GAL4"/>
    <property type="match status" value="1"/>
</dbReference>
<sequence length="402" mass="43947">MAEKEAKKHSACDACRSRKLKCSGDNPKCVRCQQDEIECVYSTQKRMGRPRKRARDSEGDENTLENEERSKSPDIAATAGPMRDTSSQYLHYIIPGIGNTDYGAMEFPALPNLDPAASVAWAGSPAYQDLMSSIPYPASGPPYPPASHNEDSPMDDYNYSSYTDGIRITTSSSSTSPPANPQTSDPQPPCACLSNAYLTLSAITTLTDLAFPFVLGPIRRALATASGILHCEICFQEQRSGMMNTSLISMLLSSIGELFKRALDALNAEAARCEGAGEKKEFQMGDASVQNLHMHTGAPDCPGKFVVELEPAEWKMLASKAVKVEILRPASEMRNGLPSLRALVEGLEQRQRKMHMDPNSLANAVELCGDHGTTADEARKGEFNCLRQLNMVRDMIEMLAKR</sequence>
<evidence type="ECO:0000256" key="5">
    <source>
        <dbReference type="ARBA" id="ARBA00023242"/>
    </source>
</evidence>
<keyword evidence="5" id="KW-0539">Nucleus</keyword>
<dbReference type="PROSITE" id="PS50048">
    <property type="entry name" value="ZN2_CY6_FUNGAL_2"/>
    <property type="match status" value="1"/>
</dbReference>
<feature type="region of interest" description="Disordered" evidence="6">
    <location>
        <begin position="43"/>
        <end position="81"/>
    </location>
</feature>
<dbReference type="CDD" id="cd00067">
    <property type="entry name" value="GAL4"/>
    <property type="match status" value="1"/>
</dbReference>
<dbReference type="OrthoDB" id="4356994at2759"/>
<name>A0A6G1H8X8_9PEZI</name>
<dbReference type="InterPro" id="IPR051711">
    <property type="entry name" value="Stress_Response_Reg"/>
</dbReference>
<feature type="region of interest" description="Disordered" evidence="6">
    <location>
        <begin position="168"/>
        <end position="187"/>
    </location>
</feature>
<keyword evidence="3" id="KW-0238">DNA-binding</keyword>
<evidence type="ECO:0000256" key="2">
    <source>
        <dbReference type="ARBA" id="ARBA00023015"/>
    </source>
</evidence>
<keyword evidence="2" id="KW-0805">Transcription regulation</keyword>
<dbReference type="GO" id="GO:0043565">
    <property type="term" value="F:sequence-specific DNA binding"/>
    <property type="evidence" value="ECO:0007669"/>
    <property type="project" value="TreeGrafter"/>
</dbReference>
<dbReference type="Proteomes" id="UP000800041">
    <property type="component" value="Unassembled WGS sequence"/>
</dbReference>
<evidence type="ECO:0000313" key="8">
    <source>
        <dbReference type="EMBL" id="KAF1989512.1"/>
    </source>
</evidence>
<dbReference type="InterPro" id="IPR001138">
    <property type="entry name" value="Zn2Cys6_DnaBD"/>
</dbReference>
<evidence type="ECO:0000256" key="6">
    <source>
        <dbReference type="SAM" id="MobiDB-lite"/>
    </source>
</evidence>
<dbReference type="PROSITE" id="PS00463">
    <property type="entry name" value="ZN2_CY6_FUNGAL_1"/>
    <property type="match status" value="1"/>
</dbReference>
<keyword evidence="4" id="KW-0804">Transcription</keyword>
<organism evidence="8 9">
    <name type="scientific">Aulographum hederae CBS 113979</name>
    <dbReference type="NCBI Taxonomy" id="1176131"/>
    <lineage>
        <taxon>Eukaryota</taxon>
        <taxon>Fungi</taxon>
        <taxon>Dikarya</taxon>
        <taxon>Ascomycota</taxon>
        <taxon>Pezizomycotina</taxon>
        <taxon>Dothideomycetes</taxon>
        <taxon>Pleosporomycetidae</taxon>
        <taxon>Aulographales</taxon>
        <taxon>Aulographaceae</taxon>
    </lineage>
</organism>
<comment type="subcellular location">
    <subcellularLocation>
        <location evidence="1">Nucleus</location>
    </subcellularLocation>
</comment>
<dbReference type="GO" id="GO:0008270">
    <property type="term" value="F:zinc ion binding"/>
    <property type="evidence" value="ECO:0007669"/>
    <property type="project" value="InterPro"/>
</dbReference>
<dbReference type="AlphaFoldDB" id="A0A6G1H8X8"/>
<keyword evidence="9" id="KW-1185">Reference proteome</keyword>
<dbReference type="InterPro" id="IPR036864">
    <property type="entry name" value="Zn2-C6_fun-type_DNA-bd_sf"/>
</dbReference>
<gene>
    <name evidence="8" type="ORF">K402DRAFT_350459</name>
</gene>
<dbReference type="EMBL" id="ML977145">
    <property type="protein sequence ID" value="KAF1989512.1"/>
    <property type="molecule type" value="Genomic_DNA"/>
</dbReference>
<dbReference type="PANTHER" id="PTHR47540:SF4">
    <property type="entry name" value="TRANSCRIPTION FACTOR RGLT"/>
    <property type="match status" value="1"/>
</dbReference>
<dbReference type="SUPFAM" id="SSF57701">
    <property type="entry name" value="Zn2/Cys6 DNA-binding domain"/>
    <property type="match status" value="1"/>
</dbReference>
<accession>A0A6G1H8X8</accession>
<reference evidence="8" key="1">
    <citation type="journal article" date="2020" name="Stud. Mycol.">
        <title>101 Dothideomycetes genomes: a test case for predicting lifestyles and emergence of pathogens.</title>
        <authorList>
            <person name="Haridas S."/>
            <person name="Albert R."/>
            <person name="Binder M."/>
            <person name="Bloem J."/>
            <person name="Labutti K."/>
            <person name="Salamov A."/>
            <person name="Andreopoulos B."/>
            <person name="Baker S."/>
            <person name="Barry K."/>
            <person name="Bills G."/>
            <person name="Bluhm B."/>
            <person name="Cannon C."/>
            <person name="Castanera R."/>
            <person name="Culley D."/>
            <person name="Daum C."/>
            <person name="Ezra D."/>
            <person name="Gonzalez J."/>
            <person name="Henrissat B."/>
            <person name="Kuo A."/>
            <person name="Liang C."/>
            <person name="Lipzen A."/>
            <person name="Lutzoni F."/>
            <person name="Magnuson J."/>
            <person name="Mondo S."/>
            <person name="Nolan M."/>
            <person name="Ohm R."/>
            <person name="Pangilinan J."/>
            <person name="Park H.-J."/>
            <person name="Ramirez L."/>
            <person name="Alfaro M."/>
            <person name="Sun H."/>
            <person name="Tritt A."/>
            <person name="Yoshinaga Y."/>
            <person name="Zwiers L.-H."/>
            <person name="Turgeon B."/>
            <person name="Goodwin S."/>
            <person name="Spatafora J."/>
            <person name="Crous P."/>
            <person name="Grigoriev I."/>
        </authorList>
    </citation>
    <scope>NUCLEOTIDE SEQUENCE</scope>
    <source>
        <strain evidence="8">CBS 113979</strain>
    </source>
</reference>
<dbReference type="GO" id="GO:0005634">
    <property type="term" value="C:nucleus"/>
    <property type="evidence" value="ECO:0007669"/>
    <property type="project" value="UniProtKB-SubCell"/>
</dbReference>